<dbReference type="AlphaFoldDB" id="J9DIK6"/>
<dbReference type="InterPro" id="IPR018934">
    <property type="entry name" value="RIO_dom"/>
</dbReference>
<keyword evidence="5" id="KW-0418">Kinase</keyword>
<keyword evidence="3" id="KW-0808">Transferase</keyword>
<dbReference type="InterPro" id="IPR051272">
    <property type="entry name" value="RIO-type_Ser/Thr_kinase"/>
</dbReference>
<dbReference type="PANTHER" id="PTHR45723">
    <property type="entry name" value="SERINE/THREONINE-PROTEIN KINASE RIO1"/>
    <property type="match status" value="1"/>
</dbReference>
<comment type="catalytic activity">
    <reaction evidence="8">
        <text>L-seryl-[protein] + ATP = O-phospho-L-seryl-[protein] + ADP + H(+)</text>
        <dbReference type="Rhea" id="RHEA:17989"/>
        <dbReference type="Rhea" id="RHEA-COMP:9863"/>
        <dbReference type="Rhea" id="RHEA-COMP:11604"/>
        <dbReference type="ChEBI" id="CHEBI:15378"/>
        <dbReference type="ChEBI" id="CHEBI:29999"/>
        <dbReference type="ChEBI" id="CHEBI:30616"/>
        <dbReference type="ChEBI" id="CHEBI:83421"/>
        <dbReference type="ChEBI" id="CHEBI:456216"/>
        <dbReference type="EC" id="2.7.11.1"/>
    </reaction>
</comment>
<protein>
    <recommendedName>
        <fullName evidence="1">non-specific serine/threonine protein kinase</fullName>
        <ecNumber evidence="1">2.7.11.1</ecNumber>
    </recommendedName>
</protein>
<dbReference type="Gene3D" id="1.10.510.10">
    <property type="entry name" value="Transferase(Phosphotransferase) domain 1"/>
    <property type="match status" value="1"/>
</dbReference>
<evidence type="ECO:0000256" key="3">
    <source>
        <dbReference type="ARBA" id="ARBA00022679"/>
    </source>
</evidence>
<keyword evidence="12" id="KW-1185">Reference proteome</keyword>
<dbReference type="EMBL" id="AFBI03000006">
    <property type="protein sequence ID" value="EJW01197.1"/>
    <property type="molecule type" value="Genomic_DNA"/>
</dbReference>
<evidence type="ECO:0000313" key="12">
    <source>
        <dbReference type="Proteomes" id="UP000003163"/>
    </source>
</evidence>
<dbReference type="Pfam" id="PF01163">
    <property type="entry name" value="RIO1"/>
    <property type="match status" value="2"/>
</dbReference>
<feature type="domain" description="RIO kinase" evidence="10">
    <location>
        <begin position="17"/>
        <end position="652"/>
    </location>
</feature>
<evidence type="ECO:0000259" key="10">
    <source>
        <dbReference type="SMART" id="SM00090"/>
    </source>
</evidence>
<feature type="region of interest" description="Disordered" evidence="9">
    <location>
        <begin position="1"/>
        <end position="20"/>
    </location>
</feature>
<evidence type="ECO:0000313" key="11">
    <source>
        <dbReference type="EMBL" id="EJW01197.1"/>
    </source>
</evidence>
<evidence type="ECO:0000256" key="4">
    <source>
        <dbReference type="ARBA" id="ARBA00022741"/>
    </source>
</evidence>
<comment type="catalytic activity">
    <reaction evidence="7">
        <text>L-threonyl-[protein] + ATP = O-phospho-L-threonyl-[protein] + ADP + H(+)</text>
        <dbReference type="Rhea" id="RHEA:46608"/>
        <dbReference type="Rhea" id="RHEA-COMP:11060"/>
        <dbReference type="Rhea" id="RHEA-COMP:11605"/>
        <dbReference type="ChEBI" id="CHEBI:15378"/>
        <dbReference type="ChEBI" id="CHEBI:30013"/>
        <dbReference type="ChEBI" id="CHEBI:30616"/>
        <dbReference type="ChEBI" id="CHEBI:61977"/>
        <dbReference type="ChEBI" id="CHEBI:456216"/>
        <dbReference type="EC" id="2.7.11.1"/>
    </reaction>
</comment>
<organism evidence="11 12">
    <name type="scientific">Edhazardia aedis (strain USNM 41457)</name>
    <name type="common">Microsporidian parasite</name>
    <dbReference type="NCBI Taxonomy" id="1003232"/>
    <lineage>
        <taxon>Eukaryota</taxon>
        <taxon>Fungi</taxon>
        <taxon>Fungi incertae sedis</taxon>
        <taxon>Microsporidia</taxon>
        <taxon>Edhazardia</taxon>
    </lineage>
</organism>
<dbReference type="STRING" id="1003232.J9DIK6"/>
<evidence type="ECO:0000256" key="8">
    <source>
        <dbReference type="ARBA" id="ARBA00048679"/>
    </source>
</evidence>
<dbReference type="Proteomes" id="UP000003163">
    <property type="component" value="Unassembled WGS sequence"/>
</dbReference>
<evidence type="ECO:0000256" key="5">
    <source>
        <dbReference type="ARBA" id="ARBA00022777"/>
    </source>
</evidence>
<dbReference type="InParanoid" id="J9DIK6"/>
<evidence type="ECO:0000256" key="9">
    <source>
        <dbReference type="SAM" id="MobiDB-lite"/>
    </source>
</evidence>
<keyword evidence="2" id="KW-0723">Serine/threonine-protein kinase</keyword>
<proteinExistence type="predicted"/>
<evidence type="ECO:0000256" key="1">
    <source>
        <dbReference type="ARBA" id="ARBA00012513"/>
    </source>
</evidence>
<comment type="caution">
    <text evidence="11">The sequence shown here is derived from an EMBL/GenBank/DDBJ whole genome shotgun (WGS) entry which is preliminary data.</text>
</comment>
<dbReference type="OrthoDB" id="205248at2759"/>
<dbReference type="Gene3D" id="3.30.200.20">
    <property type="entry name" value="Phosphorylase Kinase, domain 1"/>
    <property type="match status" value="1"/>
</dbReference>
<gene>
    <name evidence="11" type="ORF">EDEG_00572</name>
</gene>
<evidence type="ECO:0000256" key="6">
    <source>
        <dbReference type="ARBA" id="ARBA00022840"/>
    </source>
</evidence>
<evidence type="ECO:0000256" key="2">
    <source>
        <dbReference type="ARBA" id="ARBA00022527"/>
    </source>
</evidence>
<keyword evidence="6" id="KW-0067">ATP-binding</keyword>
<name>J9DIK6_EDHAE</name>
<reference evidence="12" key="2">
    <citation type="submission" date="2015-07" db="EMBL/GenBank/DDBJ databases">
        <title>Contrasting host-pathogen interactions and genome evolution in two generalist and specialist microsporidian pathogens of mosquitoes.</title>
        <authorList>
            <consortium name="The Broad Institute Genomics Platform"/>
            <consortium name="The Broad Institute Genome Sequencing Center for Infectious Disease"/>
            <person name="Cuomo C.A."/>
            <person name="Sanscrainte N.D."/>
            <person name="Goldberg J.M."/>
            <person name="Heiman D."/>
            <person name="Young S."/>
            <person name="Zeng Q."/>
            <person name="Becnel J.J."/>
            <person name="Birren B.W."/>
        </authorList>
    </citation>
    <scope>NUCLEOTIDE SEQUENCE [LARGE SCALE GENOMIC DNA]</scope>
    <source>
        <strain evidence="12">USNM 41457</strain>
    </source>
</reference>
<dbReference type="InterPro" id="IPR000687">
    <property type="entry name" value="RIO_kinase"/>
</dbReference>
<evidence type="ECO:0000256" key="7">
    <source>
        <dbReference type="ARBA" id="ARBA00047899"/>
    </source>
</evidence>
<keyword evidence="4" id="KW-0547">Nucleotide-binding</keyword>
<dbReference type="EC" id="2.7.11.1" evidence="1"/>
<dbReference type="SMART" id="SM00090">
    <property type="entry name" value="RIO"/>
    <property type="match status" value="1"/>
</dbReference>
<dbReference type="HOGENOM" id="CLU_396909_0_0_1"/>
<feature type="compositionally biased region" description="Basic residues" evidence="9">
    <location>
        <begin position="7"/>
        <end position="19"/>
    </location>
</feature>
<dbReference type="GO" id="GO:0005524">
    <property type="term" value="F:ATP binding"/>
    <property type="evidence" value="ECO:0007669"/>
    <property type="project" value="UniProtKB-KW"/>
</dbReference>
<sequence>MIMANNAKHKREKRVKDKKNRAMRDTVLDQRTLKILSSLEDRAMLFELSGTVSSGKEANVYVGLASKNLTSKFINSEKFTKKYSKDKKDLNCPKTCSLSSKNSLTLNKISQLARTTKRIGFNSCIENYNDGAKILKENQCISSYFADSLSINNVNTLNKDINSDKSKDFLSNFKNEEENVSYSKIQDKRAKQKMYICPNEERINEAHKSFFNINHNNGENNYHNGLVSLQKQTYSNFEKIQRNPNNYIDFVPCAIKIYQTSIMQFKDRLKYIISEKRFKTFCSTNPRKLVKLWAEKEVRNLKRLNKFEIPAPKPIYLKNNVLIMDLIMKEYCICDISNVFGDIFDFTKSKEETNPSHNNLNNNICYDEFSKLENDLVPYDSLLDNTDFYNTYIDNSVCNSKYKGSNIFPEKNDIYSHYKSQDCVSNHKIIKDQLYTTKNPRNFIIESNMLVDNIRLGENIKNDKILKYISSSLDSVSTKRDVCKILMNENNFDNEASKHKMNKINDEKNINFIKCKYKGLNNNLNGRAYEYETAHTNIDSFDEKINSNYKAPNSFDGIEYEHRNMLKDKKIQLIKKVAPRLRDFNITDNIVALDLYEQSINILKKMYQKCNLIHSDFSEFNLLVSEFYDCKYSCKKPNNDKNFEKKYNRNSTCVQNTKNEVDAKSSKLEITYFDDKKKVLIVASPQKIKNIFCF</sequence>
<reference evidence="11 12" key="1">
    <citation type="submission" date="2011-08" db="EMBL/GenBank/DDBJ databases">
        <authorList>
            <person name="Liu Z.J."/>
            <person name="Shi F.L."/>
            <person name="Lu J.Q."/>
            <person name="Li M."/>
            <person name="Wang Z.L."/>
        </authorList>
    </citation>
    <scope>NUCLEOTIDE SEQUENCE [LARGE SCALE GENOMIC DNA]</scope>
    <source>
        <strain evidence="11 12">USNM 41457</strain>
    </source>
</reference>
<accession>J9DIK6</accession>
<dbReference type="GO" id="GO:0004674">
    <property type="term" value="F:protein serine/threonine kinase activity"/>
    <property type="evidence" value="ECO:0007669"/>
    <property type="project" value="UniProtKB-KW"/>
</dbReference>
<dbReference type="VEuPathDB" id="MicrosporidiaDB:EDEG_00572"/>